<keyword evidence="3" id="KW-1185">Reference proteome</keyword>
<dbReference type="Pfam" id="PF01471">
    <property type="entry name" value="PG_binding_1"/>
    <property type="match status" value="1"/>
</dbReference>
<comment type="caution">
    <text evidence="2">The sequence shown here is derived from an EMBL/GenBank/DDBJ whole genome shotgun (WGS) entry which is preliminary data.</text>
</comment>
<evidence type="ECO:0000313" key="3">
    <source>
        <dbReference type="Proteomes" id="UP001489509"/>
    </source>
</evidence>
<dbReference type="InterPro" id="IPR002477">
    <property type="entry name" value="Peptidoglycan-bd-like"/>
</dbReference>
<dbReference type="EMBL" id="JBBMFD010000032">
    <property type="protein sequence ID" value="MEQ2441632.1"/>
    <property type="molecule type" value="Genomic_DNA"/>
</dbReference>
<protein>
    <submittedName>
        <fullName evidence="2">Peptidoglycan-binding domain-containing protein</fullName>
    </submittedName>
</protein>
<evidence type="ECO:0000259" key="1">
    <source>
        <dbReference type="Pfam" id="PF01471"/>
    </source>
</evidence>
<accession>A0ABV1E4P2</accession>
<dbReference type="Gene3D" id="1.10.101.10">
    <property type="entry name" value="PGBD-like superfamily/PGBD"/>
    <property type="match status" value="1"/>
</dbReference>
<dbReference type="SUPFAM" id="SSF47090">
    <property type="entry name" value="PGBD-like"/>
    <property type="match status" value="2"/>
</dbReference>
<dbReference type="InterPro" id="IPR036366">
    <property type="entry name" value="PGBDSf"/>
</dbReference>
<dbReference type="Proteomes" id="UP001489509">
    <property type="component" value="Unassembled WGS sequence"/>
</dbReference>
<dbReference type="InterPro" id="IPR036365">
    <property type="entry name" value="PGBD-like_sf"/>
</dbReference>
<sequence length="190" mass="21095">MAIVNEPVGQPVRSLQIMLRAIAQYDGDVLAVIPDGIYSEDTVASVSSFQKRHGLSVTGETDLQTWYAVAAEYRRILVEIGPAQPVNIILQRSQVIRAGETNEHLYMMHGMLRAIGSHYPSMPRVSCNNVHDEKSVAAIRWLQIRADMEPTGEITRLTWKHLSLLYRTTVGDGTVSDAYVPSSQDRGSES</sequence>
<name>A0ABV1E4P2_9FIRM</name>
<feature type="domain" description="Peptidoglycan binding-like" evidence="1">
    <location>
        <begin position="9"/>
        <end position="68"/>
    </location>
</feature>
<organism evidence="2 3">
    <name type="scientific">Solibaculum intestinale</name>
    <dbReference type="NCBI Taxonomy" id="3133165"/>
    <lineage>
        <taxon>Bacteria</taxon>
        <taxon>Bacillati</taxon>
        <taxon>Bacillota</taxon>
        <taxon>Clostridia</taxon>
        <taxon>Eubacteriales</taxon>
        <taxon>Oscillospiraceae</taxon>
        <taxon>Solibaculum</taxon>
    </lineage>
</organism>
<evidence type="ECO:0000313" key="2">
    <source>
        <dbReference type="EMBL" id="MEQ2441632.1"/>
    </source>
</evidence>
<gene>
    <name evidence="2" type="ORF">WMO26_12415</name>
</gene>
<dbReference type="RefSeq" id="WP_349220837.1">
    <property type="nucleotide sequence ID" value="NZ_JBBMFD010000032.1"/>
</dbReference>
<reference evidence="2 3" key="1">
    <citation type="submission" date="2024-03" db="EMBL/GenBank/DDBJ databases">
        <title>Human intestinal bacterial collection.</title>
        <authorList>
            <person name="Pauvert C."/>
            <person name="Hitch T.C.A."/>
            <person name="Clavel T."/>
        </authorList>
    </citation>
    <scope>NUCLEOTIDE SEQUENCE [LARGE SCALE GENOMIC DNA]</scope>
    <source>
        <strain evidence="2 3">CLA-JM-H44</strain>
    </source>
</reference>
<proteinExistence type="predicted"/>